<keyword evidence="3" id="KW-1185">Reference proteome</keyword>
<keyword evidence="1" id="KW-0472">Membrane</keyword>
<evidence type="ECO:0000256" key="1">
    <source>
        <dbReference type="SAM" id="Phobius"/>
    </source>
</evidence>
<proteinExistence type="predicted"/>
<accession>A0ABY7FT47</accession>
<evidence type="ECO:0000313" key="3">
    <source>
        <dbReference type="Proteomes" id="UP001164746"/>
    </source>
</evidence>
<gene>
    <name evidence="2" type="ORF">MAR_037861</name>
</gene>
<keyword evidence="1" id="KW-0812">Transmembrane</keyword>
<keyword evidence="1" id="KW-1133">Transmembrane helix</keyword>
<name>A0ABY7FT47_MYAAR</name>
<feature type="transmembrane region" description="Helical" evidence="1">
    <location>
        <begin position="41"/>
        <end position="61"/>
    </location>
</feature>
<dbReference type="EMBL" id="CP111024">
    <property type="protein sequence ID" value="WAR24192.1"/>
    <property type="molecule type" value="Genomic_DNA"/>
</dbReference>
<dbReference type="Proteomes" id="UP001164746">
    <property type="component" value="Chromosome 13"/>
</dbReference>
<evidence type="ECO:0000313" key="2">
    <source>
        <dbReference type="EMBL" id="WAR24192.1"/>
    </source>
</evidence>
<organism evidence="2 3">
    <name type="scientific">Mya arenaria</name>
    <name type="common">Soft-shell clam</name>
    <dbReference type="NCBI Taxonomy" id="6604"/>
    <lineage>
        <taxon>Eukaryota</taxon>
        <taxon>Metazoa</taxon>
        <taxon>Spiralia</taxon>
        <taxon>Lophotrochozoa</taxon>
        <taxon>Mollusca</taxon>
        <taxon>Bivalvia</taxon>
        <taxon>Autobranchia</taxon>
        <taxon>Heteroconchia</taxon>
        <taxon>Euheterodonta</taxon>
        <taxon>Imparidentia</taxon>
        <taxon>Neoheterodontei</taxon>
        <taxon>Myida</taxon>
        <taxon>Myoidea</taxon>
        <taxon>Myidae</taxon>
        <taxon>Mya</taxon>
    </lineage>
</organism>
<reference evidence="2" key="1">
    <citation type="submission" date="2022-11" db="EMBL/GenBank/DDBJ databases">
        <title>Centuries of genome instability and evolution in soft-shell clam transmissible cancer (bioRxiv).</title>
        <authorList>
            <person name="Hart S.F.M."/>
            <person name="Yonemitsu M.A."/>
            <person name="Giersch R.M."/>
            <person name="Beal B.F."/>
            <person name="Arriagada G."/>
            <person name="Davis B.W."/>
            <person name="Ostrander E.A."/>
            <person name="Goff S.P."/>
            <person name="Metzger M.J."/>
        </authorList>
    </citation>
    <scope>NUCLEOTIDE SEQUENCE</scope>
    <source>
        <strain evidence="2">MELC-2E11</strain>
        <tissue evidence="2">Siphon/mantle</tissue>
    </source>
</reference>
<sequence length="105" mass="12140">MLLQSAINGSDVSEADLRRLHLLNDTTVDVEHMKDIRGSQLNELLCVVIMFYAMALMVLIATQIRKQREYYDEYMERNDRLKDKNIMMATVASVPKDSSKRPTMT</sequence>
<protein>
    <submittedName>
        <fullName evidence="2">Uncharacterized protein</fullName>
    </submittedName>
</protein>